<dbReference type="InterPro" id="IPR011008">
    <property type="entry name" value="Dimeric_a/b-barrel"/>
</dbReference>
<evidence type="ECO:0000256" key="1">
    <source>
        <dbReference type="ARBA" id="ARBA00023015"/>
    </source>
</evidence>
<dbReference type="GO" id="GO:0043565">
    <property type="term" value="F:sequence-specific DNA binding"/>
    <property type="evidence" value="ECO:0007669"/>
    <property type="project" value="InterPro"/>
</dbReference>
<evidence type="ECO:0000256" key="3">
    <source>
        <dbReference type="ARBA" id="ARBA00023163"/>
    </source>
</evidence>
<dbReference type="Pfam" id="PF01037">
    <property type="entry name" value="AsnC_trans_reg"/>
    <property type="match status" value="1"/>
</dbReference>
<dbReference type="CDD" id="cd00090">
    <property type="entry name" value="HTH_ARSR"/>
    <property type="match status" value="1"/>
</dbReference>
<organism evidence="5 7">
    <name type="scientific">Ferroacidibacillus organovorans</name>
    <dbReference type="NCBI Taxonomy" id="1765683"/>
    <lineage>
        <taxon>Bacteria</taxon>
        <taxon>Bacillati</taxon>
        <taxon>Bacillota</taxon>
        <taxon>Bacilli</taxon>
        <taxon>Bacillales</taxon>
        <taxon>Alicyclobacillaceae</taxon>
        <taxon>Ferroacidibacillus</taxon>
    </lineage>
</organism>
<reference evidence="5 7" key="1">
    <citation type="submission" date="2016-02" db="EMBL/GenBank/DDBJ databases">
        <title>Draft genome sequence of Acidibacillus ferrooxidans SLC66.</title>
        <authorList>
            <person name="Oliveira G."/>
            <person name="Nancucheo I."/>
            <person name="Dall'Agnol H."/>
            <person name="Johnson B."/>
            <person name="Oliveira R."/>
            <person name="Nunes G.L."/>
            <person name="Tzotzos G."/>
            <person name="Orellana S.C."/>
            <person name="Salim A.C."/>
            <person name="Araujo F.M."/>
        </authorList>
    </citation>
    <scope>NUCLEOTIDE SEQUENCE [LARGE SCALE GENOMIC DNA]</scope>
    <source>
        <strain evidence="5 7">SLC66</strain>
    </source>
</reference>
<dbReference type="InterPro" id="IPR019888">
    <property type="entry name" value="Tscrpt_reg_AsnC-like"/>
</dbReference>
<feature type="domain" description="HTH asnC-type" evidence="4">
    <location>
        <begin position="8"/>
        <end position="68"/>
    </location>
</feature>
<keyword evidence="8" id="KW-1185">Reference proteome</keyword>
<evidence type="ECO:0000313" key="6">
    <source>
        <dbReference type="EMBL" id="OPG15338.1"/>
    </source>
</evidence>
<evidence type="ECO:0000313" key="5">
    <source>
        <dbReference type="EMBL" id="OAG94128.1"/>
    </source>
</evidence>
<dbReference type="SUPFAM" id="SSF54909">
    <property type="entry name" value="Dimeric alpha+beta barrel"/>
    <property type="match status" value="1"/>
</dbReference>
<dbReference type="PROSITE" id="PS50956">
    <property type="entry name" value="HTH_ASNC_2"/>
    <property type="match status" value="1"/>
</dbReference>
<dbReference type="PRINTS" id="PR00033">
    <property type="entry name" value="HTHASNC"/>
</dbReference>
<dbReference type="Proteomes" id="UP000077421">
    <property type="component" value="Unassembled WGS sequence"/>
</dbReference>
<dbReference type="InterPro" id="IPR019887">
    <property type="entry name" value="Tscrpt_reg_AsnC/Lrp_C"/>
</dbReference>
<keyword evidence="2" id="KW-0238">DNA-binding</keyword>
<dbReference type="PANTHER" id="PTHR30154:SF34">
    <property type="entry name" value="TRANSCRIPTIONAL REGULATOR AZLB"/>
    <property type="match status" value="1"/>
</dbReference>
<dbReference type="Proteomes" id="UP000190229">
    <property type="component" value="Unassembled WGS sequence"/>
</dbReference>
<reference evidence="6 8" key="2">
    <citation type="submission" date="2017-02" db="EMBL/GenBank/DDBJ databases">
        <title>Draft genome of Acidibacillus ferrooxidans Huett2.</title>
        <authorList>
            <person name="Schopf S."/>
        </authorList>
    </citation>
    <scope>NUCLEOTIDE SEQUENCE [LARGE SCALE GENOMIC DNA]</scope>
    <source>
        <strain evidence="6 8">Huett2</strain>
    </source>
</reference>
<dbReference type="RefSeq" id="WP_067563641.1">
    <property type="nucleotide sequence ID" value="NZ_LSUQ01000015.1"/>
</dbReference>
<dbReference type="GO" id="GO:0043200">
    <property type="term" value="P:response to amino acid"/>
    <property type="evidence" value="ECO:0007669"/>
    <property type="project" value="TreeGrafter"/>
</dbReference>
<dbReference type="InterPro" id="IPR000485">
    <property type="entry name" value="AsnC-type_HTH_dom"/>
</dbReference>
<dbReference type="InterPro" id="IPR011991">
    <property type="entry name" value="ArsR-like_HTH"/>
</dbReference>
<gene>
    <name evidence="5" type="ORF">AYW79_06805</name>
    <name evidence="6" type="ORF">B2M26_12830</name>
</gene>
<dbReference type="STRING" id="1765683.B2M26_12830"/>
<dbReference type="Gene3D" id="3.30.70.920">
    <property type="match status" value="1"/>
</dbReference>
<dbReference type="InterPro" id="IPR036390">
    <property type="entry name" value="WH_DNA-bd_sf"/>
</dbReference>
<evidence type="ECO:0000256" key="2">
    <source>
        <dbReference type="ARBA" id="ARBA00023125"/>
    </source>
</evidence>
<dbReference type="InterPro" id="IPR036388">
    <property type="entry name" value="WH-like_DNA-bd_sf"/>
</dbReference>
<dbReference type="Gene3D" id="1.10.10.10">
    <property type="entry name" value="Winged helix-like DNA-binding domain superfamily/Winged helix DNA-binding domain"/>
    <property type="match status" value="1"/>
</dbReference>
<protein>
    <recommendedName>
        <fullName evidence="4">HTH asnC-type domain-containing protein</fullName>
    </recommendedName>
</protein>
<dbReference type="GO" id="GO:0005829">
    <property type="term" value="C:cytosol"/>
    <property type="evidence" value="ECO:0007669"/>
    <property type="project" value="TreeGrafter"/>
</dbReference>
<comment type="caution">
    <text evidence="5">The sequence shown here is derived from an EMBL/GenBank/DDBJ whole genome shotgun (WGS) entry which is preliminary data.</text>
</comment>
<dbReference type="SMART" id="SM00344">
    <property type="entry name" value="HTH_ASNC"/>
    <property type="match status" value="1"/>
</dbReference>
<dbReference type="OrthoDB" id="529868at2"/>
<dbReference type="AlphaFoldDB" id="A0A162UDC5"/>
<keyword evidence="3" id="KW-0804">Transcription</keyword>
<proteinExistence type="predicted"/>
<keyword evidence="1" id="KW-0805">Transcription regulation</keyword>
<evidence type="ECO:0000313" key="7">
    <source>
        <dbReference type="Proteomes" id="UP000077421"/>
    </source>
</evidence>
<evidence type="ECO:0000313" key="8">
    <source>
        <dbReference type="Proteomes" id="UP000190229"/>
    </source>
</evidence>
<dbReference type="PANTHER" id="PTHR30154">
    <property type="entry name" value="LEUCINE-RESPONSIVE REGULATORY PROTEIN"/>
    <property type="match status" value="1"/>
</dbReference>
<dbReference type="EMBL" id="LSUQ01000015">
    <property type="protein sequence ID" value="OAG94128.1"/>
    <property type="molecule type" value="Genomic_DNA"/>
</dbReference>
<dbReference type="Pfam" id="PF13412">
    <property type="entry name" value="HTH_24"/>
    <property type="match status" value="1"/>
</dbReference>
<name>A0A162UDC5_9BACL</name>
<dbReference type="SUPFAM" id="SSF46785">
    <property type="entry name" value="Winged helix' DNA-binding domain"/>
    <property type="match status" value="1"/>
</dbReference>
<accession>A0A162UDC5</accession>
<evidence type="ECO:0000259" key="4">
    <source>
        <dbReference type="PROSITE" id="PS50956"/>
    </source>
</evidence>
<sequence>MRLEECAIDEISLAIIRFLQQDGRISNTEIAHRLEISEGTVRARINKLISDGVLRIVAAVDPVKVGKKALAIIGLQTSLPERERVAEKLSAFPEIRFMAYTTGNYDIIVEVYAESNEQLLEFVNQNLSTIEGIQKAELSLQLKIVRDSYTWL</sequence>
<dbReference type="EMBL" id="MWPS01000038">
    <property type="protein sequence ID" value="OPG15338.1"/>
    <property type="molecule type" value="Genomic_DNA"/>
</dbReference>